<keyword evidence="4" id="KW-0799">Topoisomerase</keyword>
<comment type="similarity">
    <text evidence="2">Belongs to the type IB topoisomerase family.</text>
</comment>
<keyword evidence="6 9" id="KW-0413">Isomerase</keyword>
<dbReference type="OrthoDB" id="9778962at2"/>
<evidence type="ECO:0000256" key="1">
    <source>
        <dbReference type="ARBA" id="ARBA00000213"/>
    </source>
</evidence>
<dbReference type="RefSeq" id="WP_143114615.1">
    <property type="nucleotide sequence ID" value="NZ_CANMUL010000001.1"/>
</dbReference>
<dbReference type="EC" id="5.6.2.1" evidence="3"/>
<evidence type="ECO:0000256" key="5">
    <source>
        <dbReference type="ARBA" id="ARBA00023125"/>
    </source>
</evidence>
<evidence type="ECO:0000256" key="6">
    <source>
        <dbReference type="ARBA" id="ARBA00023235"/>
    </source>
</evidence>
<evidence type="ECO:0000259" key="8">
    <source>
        <dbReference type="Pfam" id="PF21338"/>
    </source>
</evidence>
<dbReference type="Gene3D" id="1.10.132.120">
    <property type="match status" value="1"/>
</dbReference>
<organism evidence="9 10">
    <name type="scientific">Jannaschia rubra</name>
    <dbReference type="NCBI Taxonomy" id="282197"/>
    <lineage>
        <taxon>Bacteria</taxon>
        <taxon>Pseudomonadati</taxon>
        <taxon>Pseudomonadota</taxon>
        <taxon>Alphaproteobacteria</taxon>
        <taxon>Rhodobacterales</taxon>
        <taxon>Roseobacteraceae</taxon>
        <taxon>Jannaschia</taxon>
    </lineage>
</organism>
<dbReference type="SUPFAM" id="SSF56349">
    <property type="entry name" value="DNA breaking-rejoining enzymes"/>
    <property type="match status" value="1"/>
</dbReference>
<dbReference type="Pfam" id="PF21338">
    <property type="entry name" value="Top1B_N_bact"/>
    <property type="match status" value="1"/>
</dbReference>
<dbReference type="InterPro" id="IPR035447">
    <property type="entry name" value="DNA_topo_I_N_sf"/>
</dbReference>
<dbReference type="PROSITE" id="PS52038">
    <property type="entry name" value="TOPO_IB_2"/>
    <property type="match status" value="1"/>
</dbReference>
<dbReference type="EMBL" id="CXPG01000020">
    <property type="protein sequence ID" value="CTQ33178.1"/>
    <property type="molecule type" value="Genomic_DNA"/>
</dbReference>
<dbReference type="InterPro" id="IPR011010">
    <property type="entry name" value="DNA_brk_join_enz"/>
</dbReference>
<dbReference type="InterPro" id="IPR014711">
    <property type="entry name" value="TopoI_cat_a-hlx-sub_euk"/>
</dbReference>
<keyword evidence="10" id="KW-1185">Reference proteome</keyword>
<evidence type="ECO:0000256" key="3">
    <source>
        <dbReference type="ARBA" id="ARBA00012891"/>
    </source>
</evidence>
<dbReference type="AlphaFoldDB" id="A0A0M6XQL1"/>
<dbReference type="Pfam" id="PF01028">
    <property type="entry name" value="Topoisom_I"/>
    <property type="match status" value="1"/>
</dbReference>
<sequence length="331" mass="36868">MPDRALHGMKLPDLIYYPDDRPGITRRKAGTGWSYRAPDGTTIDDAKERERLNALAVPPAYVDVWISPETRGHLQATGYDEKTRKQYRYHPDWSEWRAQEKYAELPAFGTALPALRRRIARALSGEAGERDFAIAAVLRLIDHTSMRVGSEAYRAENGTEGATTLRSRNLRMDGKGLRLDFTAKGGKRVRRQLSDRTLLRALHDLSDLPGAPVFEWIEEGERHTVQADHVNDWLREATGLEGATAKTFRTWNGSVVALEEAMKAGEGVTIKAMSEAAAEALHNTPTIARTSYIHPQVIDLAETWRDPAVPDGPGGLRQAERALLGLIGQDR</sequence>
<evidence type="ECO:0000313" key="10">
    <source>
        <dbReference type="Proteomes" id="UP000048908"/>
    </source>
</evidence>
<dbReference type="InterPro" id="IPR013500">
    <property type="entry name" value="TopoI_cat_euk"/>
</dbReference>
<evidence type="ECO:0000256" key="2">
    <source>
        <dbReference type="ARBA" id="ARBA00006645"/>
    </source>
</evidence>
<reference evidence="9 10" key="1">
    <citation type="submission" date="2015-07" db="EMBL/GenBank/DDBJ databases">
        <authorList>
            <person name="Noorani M."/>
        </authorList>
    </citation>
    <scope>NUCLEOTIDE SEQUENCE [LARGE SCALE GENOMIC DNA]</scope>
    <source>
        <strain evidence="9 10">CECT 5088</strain>
    </source>
</reference>
<dbReference type="SUPFAM" id="SSF55869">
    <property type="entry name" value="DNA topoisomerase I domain"/>
    <property type="match status" value="1"/>
</dbReference>
<name>A0A0M6XQL1_9RHOB</name>
<feature type="domain" description="DNA topoisomerase I catalytic core eukaryotic-type" evidence="7">
    <location>
        <begin position="97"/>
        <end position="280"/>
    </location>
</feature>
<dbReference type="GO" id="GO:0006265">
    <property type="term" value="P:DNA topological change"/>
    <property type="evidence" value="ECO:0007669"/>
    <property type="project" value="InterPro"/>
</dbReference>
<proteinExistence type="inferred from homology"/>
<dbReference type="Proteomes" id="UP000048908">
    <property type="component" value="Unassembled WGS sequence"/>
</dbReference>
<protein>
    <recommendedName>
        <fullName evidence="3">DNA topoisomerase</fullName>
        <ecNumber evidence="3">5.6.2.1</ecNumber>
    </recommendedName>
</protein>
<dbReference type="InterPro" id="IPR049331">
    <property type="entry name" value="Top1B_N_bact"/>
</dbReference>
<accession>A0A0M6XQL1</accession>
<dbReference type="GO" id="GO:0003677">
    <property type="term" value="F:DNA binding"/>
    <property type="evidence" value="ECO:0007669"/>
    <property type="project" value="UniProtKB-KW"/>
</dbReference>
<dbReference type="Gene3D" id="3.30.66.10">
    <property type="entry name" value="DNA topoisomerase I domain"/>
    <property type="match status" value="1"/>
</dbReference>
<dbReference type="STRING" id="282197.SAMN04488517_1026"/>
<gene>
    <name evidence="9" type="ORF">JAN5088_01958</name>
</gene>
<evidence type="ECO:0000259" key="7">
    <source>
        <dbReference type="Pfam" id="PF01028"/>
    </source>
</evidence>
<evidence type="ECO:0000256" key="4">
    <source>
        <dbReference type="ARBA" id="ARBA00023029"/>
    </source>
</evidence>
<dbReference type="GO" id="GO:0003917">
    <property type="term" value="F:DNA topoisomerase type I (single strand cut, ATP-independent) activity"/>
    <property type="evidence" value="ECO:0007669"/>
    <property type="project" value="UniProtKB-EC"/>
</dbReference>
<dbReference type="Gene3D" id="3.90.15.10">
    <property type="entry name" value="Topoisomerase I, Chain A, domain 3"/>
    <property type="match status" value="1"/>
</dbReference>
<dbReference type="InterPro" id="IPR001631">
    <property type="entry name" value="TopoI"/>
</dbReference>
<comment type="catalytic activity">
    <reaction evidence="1">
        <text>ATP-independent breakage of single-stranded DNA, followed by passage and rejoining.</text>
        <dbReference type="EC" id="5.6.2.1"/>
    </reaction>
</comment>
<keyword evidence="5" id="KW-0238">DNA-binding</keyword>
<dbReference type="PRINTS" id="PR00416">
    <property type="entry name" value="EUTPISMRASEI"/>
</dbReference>
<feature type="domain" description="DNA topoisomerase IB N-terminal" evidence="8">
    <location>
        <begin position="32"/>
        <end position="80"/>
    </location>
</feature>
<evidence type="ECO:0000313" key="9">
    <source>
        <dbReference type="EMBL" id="CTQ33178.1"/>
    </source>
</evidence>